<proteinExistence type="predicted"/>
<name>A0A392V667_9FABA</name>
<evidence type="ECO:0000256" key="1">
    <source>
        <dbReference type="SAM" id="MobiDB-lite"/>
    </source>
</evidence>
<feature type="region of interest" description="Disordered" evidence="1">
    <location>
        <begin position="20"/>
        <end position="45"/>
    </location>
</feature>
<evidence type="ECO:0000313" key="3">
    <source>
        <dbReference type="Proteomes" id="UP000265520"/>
    </source>
</evidence>
<dbReference type="EMBL" id="LXQA011040858">
    <property type="protein sequence ID" value="MCI82335.1"/>
    <property type="molecule type" value="Genomic_DNA"/>
</dbReference>
<accession>A0A392V667</accession>
<organism evidence="2 3">
    <name type="scientific">Trifolium medium</name>
    <dbReference type="NCBI Taxonomy" id="97028"/>
    <lineage>
        <taxon>Eukaryota</taxon>
        <taxon>Viridiplantae</taxon>
        <taxon>Streptophyta</taxon>
        <taxon>Embryophyta</taxon>
        <taxon>Tracheophyta</taxon>
        <taxon>Spermatophyta</taxon>
        <taxon>Magnoliopsida</taxon>
        <taxon>eudicotyledons</taxon>
        <taxon>Gunneridae</taxon>
        <taxon>Pentapetalae</taxon>
        <taxon>rosids</taxon>
        <taxon>fabids</taxon>
        <taxon>Fabales</taxon>
        <taxon>Fabaceae</taxon>
        <taxon>Papilionoideae</taxon>
        <taxon>50 kb inversion clade</taxon>
        <taxon>NPAAA clade</taxon>
        <taxon>Hologalegina</taxon>
        <taxon>IRL clade</taxon>
        <taxon>Trifolieae</taxon>
        <taxon>Trifolium</taxon>
    </lineage>
</organism>
<dbReference type="AlphaFoldDB" id="A0A392V667"/>
<dbReference type="Proteomes" id="UP000265520">
    <property type="component" value="Unassembled WGS sequence"/>
</dbReference>
<sequence length="45" mass="5204">MPLLGGSRCQRPVLSNNLSLTLPELEERQEQEDEQHDVEMHEVES</sequence>
<evidence type="ECO:0000313" key="2">
    <source>
        <dbReference type="EMBL" id="MCI82335.1"/>
    </source>
</evidence>
<protein>
    <submittedName>
        <fullName evidence="2">Uncharacterized protein</fullName>
    </submittedName>
</protein>
<feature type="compositionally biased region" description="Acidic residues" evidence="1">
    <location>
        <begin position="27"/>
        <end position="36"/>
    </location>
</feature>
<comment type="caution">
    <text evidence="2">The sequence shown here is derived from an EMBL/GenBank/DDBJ whole genome shotgun (WGS) entry which is preliminary data.</text>
</comment>
<reference evidence="2 3" key="1">
    <citation type="journal article" date="2018" name="Front. Plant Sci.">
        <title>Red Clover (Trifolium pratense) and Zigzag Clover (T. medium) - A Picture of Genomic Similarities and Differences.</title>
        <authorList>
            <person name="Dluhosova J."/>
            <person name="Istvanek J."/>
            <person name="Nedelnik J."/>
            <person name="Repkova J."/>
        </authorList>
    </citation>
    <scope>NUCLEOTIDE SEQUENCE [LARGE SCALE GENOMIC DNA]</scope>
    <source>
        <strain evidence="3">cv. 10/8</strain>
        <tissue evidence="2">Leaf</tissue>
    </source>
</reference>
<keyword evidence="3" id="KW-1185">Reference proteome</keyword>